<accession>A0A4U1B3U4</accession>
<evidence type="ECO:0000256" key="3">
    <source>
        <dbReference type="ARBA" id="ARBA00022490"/>
    </source>
</evidence>
<dbReference type="InterPro" id="IPR006016">
    <property type="entry name" value="UspA"/>
</dbReference>
<reference evidence="6 7" key="1">
    <citation type="submission" date="2019-04" db="EMBL/GenBank/DDBJ databases">
        <title>Thalassotalea guangxiensis sp. nov., isolated from sediment of the coastal wetland.</title>
        <authorList>
            <person name="Zheng S."/>
            <person name="Zhang D."/>
        </authorList>
    </citation>
    <scope>NUCLEOTIDE SEQUENCE [LARGE SCALE GENOMIC DNA]</scope>
    <source>
        <strain evidence="6 7">ZS-4</strain>
    </source>
</reference>
<dbReference type="Proteomes" id="UP000307999">
    <property type="component" value="Unassembled WGS sequence"/>
</dbReference>
<evidence type="ECO:0000256" key="2">
    <source>
        <dbReference type="ARBA" id="ARBA00008791"/>
    </source>
</evidence>
<evidence type="ECO:0000256" key="4">
    <source>
        <dbReference type="ARBA" id="ARBA00037131"/>
    </source>
</evidence>
<dbReference type="SUPFAM" id="SSF52402">
    <property type="entry name" value="Adenine nucleotide alpha hydrolases-like"/>
    <property type="match status" value="2"/>
</dbReference>
<feature type="domain" description="UspA" evidence="5">
    <location>
        <begin position="147"/>
        <end position="287"/>
    </location>
</feature>
<comment type="subcellular location">
    <subcellularLocation>
        <location evidence="1">Cytoplasm</location>
    </subcellularLocation>
</comment>
<sequence>MPMRNVLVVADPNFETSTAIEQAKKLSVSDDVKLHIVYFYYEDLRGLGSKGDALKQSLLTRLNDKASQQLQDILQDEIPYSFEIIWEENLHAWVSHYAQQNNTDMVLKTGHRSETMFYTPTDWHLIRECPAPVLIVAEKKWRKRSGILAAVDLQTDSPEKQKLNEKILATSKYLAAVFDVPLHVCYTPVVSEILNDFGIQFKDEIEDDAKQDIRNKVTFLAKTYGIALENFHIKAGKPEKVIPSMAAELHVGLVVVGTVGRKGITGKLIGNTAEEILSLLKTNVLTLKP</sequence>
<evidence type="ECO:0000256" key="1">
    <source>
        <dbReference type="ARBA" id="ARBA00004496"/>
    </source>
</evidence>
<dbReference type="AlphaFoldDB" id="A0A4U1B3U4"/>
<feature type="domain" description="UspA" evidence="5">
    <location>
        <begin position="3"/>
        <end position="136"/>
    </location>
</feature>
<proteinExistence type="inferred from homology"/>
<dbReference type="Gene3D" id="3.40.50.12370">
    <property type="match status" value="1"/>
</dbReference>
<dbReference type="PANTHER" id="PTHR47892">
    <property type="entry name" value="UNIVERSAL STRESS PROTEIN E"/>
    <property type="match status" value="1"/>
</dbReference>
<comment type="similarity">
    <text evidence="2">Belongs to the universal stress protein A family.</text>
</comment>
<evidence type="ECO:0000313" key="7">
    <source>
        <dbReference type="Proteomes" id="UP000307999"/>
    </source>
</evidence>
<dbReference type="Pfam" id="PF00582">
    <property type="entry name" value="Usp"/>
    <property type="match status" value="2"/>
</dbReference>
<organism evidence="6 7">
    <name type="scientific">Thalassotalea mangrovi</name>
    <dbReference type="NCBI Taxonomy" id="2572245"/>
    <lineage>
        <taxon>Bacteria</taxon>
        <taxon>Pseudomonadati</taxon>
        <taxon>Pseudomonadota</taxon>
        <taxon>Gammaproteobacteria</taxon>
        <taxon>Alteromonadales</taxon>
        <taxon>Colwelliaceae</taxon>
        <taxon>Thalassotalea</taxon>
    </lineage>
</organism>
<dbReference type="GO" id="GO:0005737">
    <property type="term" value="C:cytoplasm"/>
    <property type="evidence" value="ECO:0007669"/>
    <property type="project" value="UniProtKB-SubCell"/>
</dbReference>
<protein>
    <submittedName>
        <fullName evidence="6">Universal stress protein</fullName>
    </submittedName>
</protein>
<evidence type="ECO:0000259" key="5">
    <source>
        <dbReference type="Pfam" id="PF00582"/>
    </source>
</evidence>
<comment type="caution">
    <text evidence="6">The sequence shown here is derived from an EMBL/GenBank/DDBJ whole genome shotgun (WGS) entry which is preliminary data.</text>
</comment>
<dbReference type="EMBL" id="SWDB01000031">
    <property type="protein sequence ID" value="TKB44079.1"/>
    <property type="molecule type" value="Genomic_DNA"/>
</dbReference>
<dbReference type="OrthoDB" id="239260at2"/>
<name>A0A4U1B3U4_9GAMM</name>
<dbReference type="PANTHER" id="PTHR47892:SF1">
    <property type="entry name" value="UNIVERSAL STRESS PROTEIN E"/>
    <property type="match status" value="1"/>
</dbReference>
<keyword evidence="3" id="KW-0963">Cytoplasm</keyword>
<gene>
    <name evidence="6" type="ORF">E8M12_12770</name>
</gene>
<evidence type="ECO:0000313" key="6">
    <source>
        <dbReference type="EMBL" id="TKB44079.1"/>
    </source>
</evidence>
<comment type="function">
    <text evidence="4">Required for resistance to DNA-damaging agents.</text>
</comment>
<keyword evidence="7" id="KW-1185">Reference proteome</keyword>